<gene>
    <name evidence="3" type="ORF">DMN91_009785</name>
</gene>
<dbReference type="InterPro" id="IPR048365">
    <property type="entry name" value="TNP-like_RNaseH_N"/>
</dbReference>
<protein>
    <recommendedName>
        <fullName evidence="2">Transposable element P transposase-like RNase H domain-containing protein</fullName>
    </recommendedName>
</protein>
<evidence type="ECO:0000259" key="2">
    <source>
        <dbReference type="Pfam" id="PF21787"/>
    </source>
</evidence>
<sequence length="441" mass="50005">MKRPITIDTLKEALAEKENDKSDSGSDDNNNRIIVEDKLNNNINTTPEIAVKEIVSTESSPSPLNCQLNLLREKLEIANKENDVLKNEITCLEKKVEESTYIINKVFNKDQQKAILKGTARGSVWSNETIQKGLKLHLACGPHGYKQIIDLIAPFPTSKTLREKIQHIKFKPGILEDIFKYLELIVPLIPPRWKICGLTFDEMAIKTQVELDASTGMYIRNVTLPGNANKLACKALVFQLFGLGFHWKQFVAYHFTLSFSMNDAVKKVITEILQRCHHVGLKVVVIVCDMGNRGVLQKMGFKTTKADMVYAMTHPCDPDVTLQLIPDPVHVFKSLKAMAMENQFIYLPQDIVELYNLPCNVVNMSHVEWLESYQSKYYTEIKLAPKLNKAVLRPNHFNGMKVTNSTSVINYSTAATLTFLVEKGDGLPQMKTTAWFIRFVK</sequence>
<reference evidence="3 4" key="1">
    <citation type="journal article" date="2018" name="Genome Res.">
        <title>The genomic architecture and molecular evolution of ant odorant receptors.</title>
        <authorList>
            <person name="McKenzie S.K."/>
            <person name="Kronauer D.J.C."/>
        </authorList>
    </citation>
    <scope>NUCLEOTIDE SEQUENCE [LARGE SCALE GENOMIC DNA]</scope>
    <source>
        <strain evidence="3">Clonal line C1</strain>
    </source>
</reference>
<dbReference type="EMBL" id="QOIP01000010">
    <property type="protein sequence ID" value="RLU17549.1"/>
    <property type="molecule type" value="Genomic_DNA"/>
</dbReference>
<feature type="coiled-coil region" evidence="1">
    <location>
        <begin position="68"/>
        <end position="95"/>
    </location>
</feature>
<evidence type="ECO:0000256" key="1">
    <source>
        <dbReference type="SAM" id="Coils"/>
    </source>
</evidence>
<name>A0A3L8DCE4_OOCBI</name>
<dbReference type="Pfam" id="PF21787">
    <property type="entry name" value="TNP-like_RNaseH_N"/>
    <property type="match status" value="1"/>
</dbReference>
<evidence type="ECO:0000313" key="3">
    <source>
        <dbReference type="EMBL" id="RLU17549.1"/>
    </source>
</evidence>
<accession>A0A3L8DCE4</accession>
<proteinExistence type="predicted"/>
<dbReference type="AlphaFoldDB" id="A0A3L8DCE4"/>
<dbReference type="Proteomes" id="UP000279307">
    <property type="component" value="Chromosome 10"/>
</dbReference>
<organism evidence="3 4">
    <name type="scientific">Ooceraea biroi</name>
    <name type="common">Clonal raider ant</name>
    <name type="synonym">Cerapachys biroi</name>
    <dbReference type="NCBI Taxonomy" id="2015173"/>
    <lineage>
        <taxon>Eukaryota</taxon>
        <taxon>Metazoa</taxon>
        <taxon>Ecdysozoa</taxon>
        <taxon>Arthropoda</taxon>
        <taxon>Hexapoda</taxon>
        <taxon>Insecta</taxon>
        <taxon>Pterygota</taxon>
        <taxon>Neoptera</taxon>
        <taxon>Endopterygota</taxon>
        <taxon>Hymenoptera</taxon>
        <taxon>Apocrita</taxon>
        <taxon>Aculeata</taxon>
        <taxon>Formicoidea</taxon>
        <taxon>Formicidae</taxon>
        <taxon>Dorylinae</taxon>
        <taxon>Ooceraea</taxon>
    </lineage>
</organism>
<evidence type="ECO:0000313" key="4">
    <source>
        <dbReference type="Proteomes" id="UP000279307"/>
    </source>
</evidence>
<keyword evidence="1" id="KW-0175">Coiled coil</keyword>
<feature type="domain" description="Transposable element P transposase-like RNase H" evidence="2">
    <location>
        <begin position="170"/>
        <end position="292"/>
    </location>
</feature>
<dbReference type="OrthoDB" id="6624120at2759"/>
<comment type="caution">
    <text evidence="3">The sequence shown here is derived from an EMBL/GenBank/DDBJ whole genome shotgun (WGS) entry which is preliminary data.</text>
</comment>